<evidence type="ECO:0000259" key="2">
    <source>
        <dbReference type="PROSITE" id="PS50943"/>
    </source>
</evidence>
<dbReference type="PANTHER" id="PTHR46558:SF4">
    <property type="entry name" value="DNA-BIDING PHAGE PROTEIN"/>
    <property type="match status" value="1"/>
</dbReference>
<dbReference type="InterPro" id="IPR010982">
    <property type="entry name" value="Lambda_DNA-bd_dom_sf"/>
</dbReference>
<dbReference type="Gene3D" id="1.10.260.40">
    <property type="entry name" value="lambda repressor-like DNA-binding domains"/>
    <property type="match status" value="2"/>
</dbReference>
<dbReference type="AlphaFoldDB" id="A0A1V9G2Z1"/>
<sequence>MGSKYLENPATLGEKIRNRRLELHLFQKDVADLMGVTEDSITNWELNRHEPQIEYYPKIIEFLGYFPFDIDTSTLGGKIKRYRYLKGVTQEELARELGVNESTIFHYEKNDTKPFRKTMAKLAPILAMVE</sequence>
<reference evidence="3 4" key="1">
    <citation type="submission" date="2016-03" db="EMBL/GenBank/DDBJ databases">
        <title>Niastella vici sp. nov., isolated from farmland soil.</title>
        <authorList>
            <person name="Chen L."/>
            <person name="Wang D."/>
            <person name="Yang S."/>
            <person name="Wang G."/>
        </authorList>
    </citation>
    <scope>NUCLEOTIDE SEQUENCE [LARGE SCALE GENOMIC DNA]</scope>
    <source>
        <strain evidence="3 4">DJ57</strain>
    </source>
</reference>
<dbReference type="SMART" id="SM00530">
    <property type="entry name" value="HTH_XRE"/>
    <property type="match status" value="2"/>
</dbReference>
<dbReference type="InterPro" id="IPR001387">
    <property type="entry name" value="Cro/C1-type_HTH"/>
</dbReference>
<comment type="caution">
    <text evidence="3">The sequence shown here is derived from an EMBL/GenBank/DDBJ whole genome shotgun (WGS) entry which is preliminary data.</text>
</comment>
<organism evidence="3 4">
    <name type="scientific">Niastella vici</name>
    <dbReference type="NCBI Taxonomy" id="1703345"/>
    <lineage>
        <taxon>Bacteria</taxon>
        <taxon>Pseudomonadati</taxon>
        <taxon>Bacteroidota</taxon>
        <taxon>Chitinophagia</taxon>
        <taxon>Chitinophagales</taxon>
        <taxon>Chitinophagaceae</taxon>
        <taxon>Niastella</taxon>
    </lineage>
</organism>
<dbReference type="PROSITE" id="PS50943">
    <property type="entry name" value="HTH_CROC1"/>
    <property type="match status" value="2"/>
</dbReference>
<dbReference type="PANTHER" id="PTHR46558">
    <property type="entry name" value="TRACRIPTIONAL REGULATORY PROTEIN-RELATED-RELATED"/>
    <property type="match status" value="1"/>
</dbReference>
<dbReference type="STRING" id="1703345.A3860_18645"/>
<name>A0A1V9G2Z1_9BACT</name>
<dbReference type="Proteomes" id="UP000192796">
    <property type="component" value="Unassembled WGS sequence"/>
</dbReference>
<feature type="domain" description="HTH cro/C1-type" evidence="2">
    <location>
        <begin position="16"/>
        <end position="73"/>
    </location>
</feature>
<evidence type="ECO:0000256" key="1">
    <source>
        <dbReference type="ARBA" id="ARBA00023125"/>
    </source>
</evidence>
<dbReference type="EMBL" id="LVYD01000041">
    <property type="protein sequence ID" value="OQP64981.1"/>
    <property type="molecule type" value="Genomic_DNA"/>
</dbReference>
<gene>
    <name evidence="3" type="ORF">A3860_18645</name>
</gene>
<dbReference type="GO" id="GO:0003677">
    <property type="term" value="F:DNA binding"/>
    <property type="evidence" value="ECO:0007669"/>
    <property type="project" value="UniProtKB-KW"/>
</dbReference>
<dbReference type="Pfam" id="PF01381">
    <property type="entry name" value="HTH_3"/>
    <property type="match status" value="2"/>
</dbReference>
<evidence type="ECO:0000313" key="3">
    <source>
        <dbReference type="EMBL" id="OQP64981.1"/>
    </source>
</evidence>
<evidence type="ECO:0000313" key="4">
    <source>
        <dbReference type="Proteomes" id="UP000192796"/>
    </source>
</evidence>
<protein>
    <submittedName>
        <fullName evidence="3">Transcriptional regulator</fullName>
    </submittedName>
</protein>
<keyword evidence="1" id="KW-0238">DNA-binding</keyword>
<accession>A0A1V9G2Z1</accession>
<dbReference type="CDD" id="cd00093">
    <property type="entry name" value="HTH_XRE"/>
    <property type="match status" value="2"/>
</dbReference>
<dbReference type="SUPFAM" id="SSF47413">
    <property type="entry name" value="lambda repressor-like DNA-binding domains"/>
    <property type="match status" value="2"/>
</dbReference>
<feature type="domain" description="HTH cro/C1-type" evidence="2">
    <location>
        <begin position="79"/>
        <end position="123"/>
    </location>
</feature>
<keyword evidence="4" id="KW-1185">Reference proteome</keyword>
<proteinExistence type="predicted"/>